<reference evidence="2" key="1">
    <citation type="journal article" date="2023" name="Mol. Phylogenet. Evol.">
        <title>Genome-scale phylogeny and comparative genomics of the fungal order Sordariales.</title>
        <authorList>
            <person name="Hensen N."/>
            <person name="Bonometti L."/>
            <person name="Westerberg I."/>
            <person name="Brannstrom I.O."/>
            <person name="Guillou S."/>
            <person name="Cros-Aarteil S."/>
            <person name="Calhoun S."/>
            <person name="Haridas S."/>
            <person name="Kuo A."/>
            <person name="Mondo S."/>
            <person name="Pangilinan J."/>
            <person name="Riley R."/>
            <person name="LaButti K."/>
            <person name="Andreopoulos B."/>
            <person name="Lipzen A."/>
            <person name="Chen C."/>
            <person name="Yan M."/>
            <person name="Daum C."/>
            <person name="Ng V."/>
            <person name="Clum A."/>
            <person name="Steindorff A."/>
            <person name="Ohm R.A."/>
            <person name="Martin F."/>
            <person name="Silar P."/>
            <person name="Natvig D.O."/>
            <person name="Lalanne C."/>
            <person name="Gautier V."/>
            <person name="Ament-Velasquez S.L."/>
            <person name="Kruys A."/>
            <person name="Hutchinson M.I."/>
            <person name="Powell A.J."/>
            <person name="Barry K."/>
            <person name="Miller A.N."/>
            <person name="Grigoriev I.V."/>
            <person name="Debuchy R."/>
            <person name="Gladieux P."/>
            <person name="Hiltunen Thoren M."/>
            <person name="Johannesson H."/>
        </authorList>
    </citation>
    <scope>NUCLEOTIDE SEQUENCE</scope>
    <source>
        <strain evidence="2">CBS 958.72</strain>
    </source>
</reference>
<dbReference type="EMBL" id="JAULSN010000001">
    <property type="protein sequence ID" value="KAK3384679.1"/>
    <property type="molecule type" value="Genomic_DNA"/>
</dbReference>
<proteinExistence type="predicted"/>
<keyword evidence="3" id="KW-1185">Reference proteome</keyword>
<protein>
    <submittedName>
        <fullName evidence="2">Uncharacterized protein</fullName>
    </submittedName>
</protein>
<comment type="caution">
    <text evidence="2">The sequence shown here is derived from an EMBL/GenBank/DDBJ whole genome shotgun (WGS) entry which is preliminary data.</text>
</comment>
<dbReference type="Proteomes" id="UP001287356">
    <property type="component" value="Unassembled WGS sequence"/>
</dbReference>
<sequence>MLGNSSGDGHHSGSHEATGSRPKNLESWLEIPCRSRSLPAAARRAEYEPKLSTNAAEGGPRTSAIRRRELETHEHDGLPWWFCAVFKRSALPPTTPKMPHNVKDALLLVGCDAWALGLGPWALAWTLSHCAVLRKYEPNRVLLSLLAGCVNATGREKNTNRGAGRSIQSAWPGFLNRPFCSIYKGLSVEGGRSLPLPAAPCRREPNREQCPRTFLTDTVADLDARL</sequence>
<dbReference type="AlphaFoldDB" id="A0AAE0NNA9"/>
<name>A0AAE0NNA9_9PEZI</name>
<organism evidence="2 3">
    <name type="scientific">Lasiosphaeria ovina</name>
    <dbReference type="NCBI Taxonomy" id="92902"/>
    <lineage>
        <taxon>Eukaryota</taxon>
        <taxon>Fungi</taxon>
        <taxon>Dikarya</taxon>
        <taxon>Ascomycota</taxon>
        <taxon>Pezizomycotina</taxon>
        <taxon>Sordariomycetes</taxon>
        <taxon>Sordariomycetidae</taxon>
        <taxon>Sordariales</taxon>
        <taxon>Lasiosphaeriaceae</taxon>
        <taxon>Lasiosphaeria</taxon>
    </lineage>
</organism>
<reference evidence="2" key="2">
    <citation type="submission" date="2023-06" db="EMBL/GenBank/DDBJ databases">
        <authorList>
            <consortium name="Lawrence Berkeley National Laboratory"/>
            <person name="Haridas S."/>
            <person name="Hensen N."/>
            <person name="Bonometti L."/>
            <person name="Westerberg I."/>
            <person name="Brannstrom I.O."/>
            <person name="Guillou S."/>
            <person name="Cros-Aarteil S."/>
            <person name="Calhoun S."/>
            <person name="Kuo A."/>
            <person name="Mondo S."/>
            <person name="Pangilinan J."/>
            <person name="Riley R."/>
            <person name="Labutti K."/>
            <person name="Andreopoulos B."/>
            <person name="Lipzen A."/>
            <person name="Chen C."/>
            <person name="Yanf M."/>
            <person name="Daum C."/>
            <person name="Ng V."/>
            <person name="Clum A."/>
            <person name="Steindorff A."/>
            <person name="Ohm R."/>
            <person name="Martin F."/>
            <person name="Silar P."/>
            <person name="Natvig D."/>
            <person name="Lalanne C."/>
            <person name="Gautier V."/>
            <person name="Ament-Velasquez S.L."/>
            <person name="Kruys A."/>
            <person name="Hutchinson M.I."/>
            <person name="Powell A.J."/>
            <person name="Barry K."/>
            <person name="Miller A.N."/>
            <person name="Grigoriev I.V."/>
            <person name="Debuchy R."/>
            <person name="Gladieux P."/>
            <person name="Thoren M.H."/>
            <person name="Johannesson H."/>
        </authorList>
    </citation>
    <scope>NUCLEOTIDE SEQUENCE</scope>
    <source>
        <strain evidence="2">CBS 958.72</strain>
    </source>
</reference>
<accession>A0AAE0NNA9</accession>
<evidence type="ECO:0000313" key="3">
    <source>
        <dbReference type="Proteomes" id="UP001287356"/>
    </source>
</evidence>
<feature type="region of interest" description="Disordered" evidence="1">
    <location>
        <begin position="1"/>
        <end position="22"/>
    </location>
</feature>
<gene>
    <name evidence="2" type="ORF">B0T24DRAFT_94759</name>
</gene>
<evidence type="ECO:0000256" key="1">
    <source>
        <dbReference type="SAM" id="MobiDB-lite"/>
    </source>
</evidence>
<evidence type="ECO:0000313" key="2">
    <source>
        <dbReference type="EMBL" id="KAK3384679.1"/>
    </source>
</evidence>